<evidence type="ECO:0000256" key="1">
    <source>
        <dbReference type="ARBA" id="ARBA00023125"/>
    </source>
</evidence>
<dbReference type="GO" id="GO:0000160">
    <property type="term" value="P:phosphorelay signal transduction system"/>
    <property type="evidence" value="ECO:0007669"/>
    <property type="project" value="InterPro"/>
</dbReference>
<dbReference type="InterPro" id="IPR001789">
    <property type="entry name" value="Sig_transdc_resp-reg_receiver"/>
</dbReference>
<organism evidence="4">
    <name type="scientific">hydrothermal vent metagenome</name>
    <dbReference type="NCBI Taxonomy" id="652676"/>
    <lineage>
        <taxon>unclassified sequences</taxon>
        <taxon>metagenomes</taxon>
        <taxon>ecological metagenomes</taxon>
    </lineage>
</organism>
<dbReference type="Pfam" id="PF00196">
    <property type="entry name" value="GerE"/>
    <property type="match status" value="1"/>
</dbReference>
<dbReference type="PROSITE" id="PS50043">
    <property type="entry name" value="HTH_LUXR_2"/>
    <property type="match status" value="1"/>
</dbReference>
<dbReference type="PROSITE" id="PS50110">
    <property type="entry name" value="RESPONSE_REGULATORY"/>
    <property type="match status" value="1"/>
</dbReference>
<dbReference type="InterPro" id="IPR011006">
    <property type="entry name" value="CheY-like_superfamily"/>
</dbReference>
<dbReference type="SUPFAM" id="SSF52172">
    <property type="entry name" value="CheY-like"/>
    <property type="match status" value="1"/>
</dbReference>
<evidence type="ECO:0000259" key="2">
    <source>
        <dbReference type="PROSITE" id="PS50043"/>
    </source>
</evidence>
<dbReference type="InterPro" id="IPR016032">
    <property type="entry name" value="Sig_transdc_resp-reg_C-effctor"/>
</dbReference>
<name>A0A3B1ATL7_9ZZZZ</name>
<protein>
    <recommendedName>
        <fullName evidence="5">Two-component transcriptional response regulator, LuxR family</fullName>
    </recommendedName>
</protein>
<dbReference type="GO" id="GO:0006355">
    <property type="term" value="P:regulation of DNA-templated transcription"/>
    <property type="evidence" value="ECO:0007669"/>
    <property type="project" value="InterPro"/>
</dbReference>
<dbReference type="PRINTS" id="PR00038">
    <property type="entry name" value="HTHLUXR"/>
</dbReference>
<evidence type="ECO:0008006" key="5">
    <source>
        <dbReference type="Google" id="ProtNLM"/>
    </source>
</evidence>
<dbReference type="CDD" id="cd06170">
    <property type="entry name" value="LuxR_C_like"/>
    <property type="match status" value="1"/>
</dbReference>
<dbReference type="PANTHER" id="PTHR45566">
    <property type="entry name" value="HTH-TYPE TRANSCRIPTIONAL REGULATOR YHJB-RELATED"/>
    <property type="match status" value="1"/>
</dbReference>
<dbReference type="SMART" id="SM00448">
    <property type="entry name" value="REC"/>
    <property type="match status" value="1"/>
</dbReference>
<dbReference type="PANTHER" id="PTHR45566:SF1">
    <property type="entry name" value="HTH-TYPE TRANSCRIPTIONAL REGULATOR YHJB-RELATED"/>
    <property type="match status" value="1"/>
</dbReference>
<dbReference type="SUPFAM" id="SSF46894">
    <property type="entry name" value="C-terminal effector domain of the bipartite response regulators"/>
    <property type="match status" value="1"/>
</dbReference>
<keyword evidence="1" id="KW-0238">DNA-binding</keyword>
<proteinExistence type="predicted"/>
<dbReference type="SMART" id="SM00421">
    <property type="entry name" value="HTH_LUXR"/>
    <property type="match status" value="1"/>
</dbReference>
<dbReference type="InterPro" id="IPR000792">
    <property type="entry name" value="Tscrpt_reg_LuxR_C"/>
</dbReference>
<dbReference type="AlphaFoldDB" id="A0A3B1ATL7"/>
<gene>
    <name evidence="4" type="ORF">MNBD_GAMMA20-805</name>
</gene>
<evidence type="ECO:0000259" key="3">
    <source>
        <dbReference type="PROSITE" id="PS50110"/>
    </source>
</evidence>
<accession>A0A3B1ATL7</accession>
<sequence length="215" mass="23460">MQILLADDHPLFLSGMCHILSQQDDTVQVHCAETGEAALQLLRGEIEFDLLLLDLGLPDTDGLGLLHILREEAIMVPVIVVSASENLHQIHAALAAGALGFIPKSHHAGQMLEAIRQVLDAGEIYLPDGIRSHIDRLVANDEIPASQDITSRQRQVLTLLAQGLANKQIAQRLNLTEHTVKAHLGALFQVLKVRNRTECAQKARRLGLLAGNLQS</sequence>
<reference evidence="4" key="1">
    <citation type="submission" date="2018-06" db="EMBL/GenBank/DDBJ databases">
        <authorList>
            <person name="Zhirakovskaya E."/>
        </authorList>
    </citation>
    <scope>NUCLEOTIDE SEQUENCE</scope>
</reference>
<dbReference type="InterPro" id="IPR051015">
    <property type="entry name" value="EvgA-like"/>
</dbReference>
<feature type="domain" description="HTH luxR-type" evidence="2">
    <location>
        <begin position="142"/>
        <end position="207"/>
    </location>
</feature>
<dbReference type="EMBL" id="UOFU01000230">
    <property type="protein sequence ID" value="VAX01550.1"/>
    <property type="molecule type" value="Genomic_DNA"/>
</dbReference>
<feature type="domain" description="Response regulatory" evidence="3">
    <location>
        <begin position="2"/>
        <end position="119"/>
    </location>
</feature>
<dbReference type="Gene3D" id="3.40.50.2300">
    <property type="match status" value="1"/>
</dbReference>
<dbReference type="Pfam" id="PF00072">
    <property type="entry name" value="Response_reg"/>
    <property type="match status" value="1"/>
</dbReference>
<evidence type="ECO:0000313" key="4">
    <source>
        <dbReference type="EMBL" id="VAX01550.1"/>
    </source>
</evidence>
<dbReference type="GO" id="GO:0003677">
    <property type="term" value="F:DNA binding"/>
    <property type="evidence" value="ECO:0007669"/>
    <property type="project" value="UniProtKB-KW"/>
</dbReference>